<gene>
    <name evidence="6" type="ORF">CWE07_12245</name>
</gene>
<dbReference type="SUPFAM" id="SSF109854">
    <property type="entry name" value="DinB/YfiT-like putative metalloenzymes"/>
    <property type="match status" value="1"/>
</dbReference>
<dbReference type="Gene3D" id="3.90.1580.10">
    <property type="entry name" value="paralog of FGE (formylglycine-generating enzyme)"/>
    <property type="match status" value="1"/>
</dbReference>
<dbReference type="InterPro" id="IPR042095">
    <property type="entry name" value="SUMF_sf"/>
</dbReference>
<dbReference type="Pfam" id="PF03781">
    <property type="entry name" value="FGE-sulfatase"/>
    <property type="match status" value="2"/>
</dbReference>
<organism evidence="6 7">
    <name type="scientific">Aliidiomarina maris</name>
    <dbReference type="NCBI Taxonomy" id="531312"/>
    <lineage>
        <taxon>Bacteria</taxon>
        <taxon>Pseudomonadati</taxon>
        <taxon>Pseudomonadota</taxon>
        <taxon>Gammaproteobacteria</taxon>
        <taxon>Alteromonadales</taxon>
        <taxon>Idiomarinaceae</taxon>
        <taxon>Aliidiomarina</taxon>
    </lineage>
</organism>
<dbReference type="Pfam" id="PF12867">
    <property type="entry name" value="DinB_2"/>
    <property type="match status" value="1"/>
</dbReference>
<keyword evidence="7" id="KW-1185">Reference proteome</keyword>
<name>A0ABY0BPR5_9GAMM</name>
<comment type="caution">
    <text evidence="6">The sequence shown here is derived from an EMBL/GenBank/DDBJ whole genome shotgun (WGS) entry which is preliminary data.</text>
</comment>
<evidence type="ECO:0000259" key="4">
    <source>
        <dbReference type="Pfam" id="PF03781"/>
    </source>
</evidence>
<dbReference type="InterPro" id="IPR005532">
    <property type="entry name" value="SUMF_dom"/>
</dbReference>
<dbReference type="InterPro" id="IPR016187">
    <property type="entry name" value="CTDL_fold"/>
</dbReference>
<dbReference type="SUPFAM" id="SSF56436">
    <property type="entry name" value="C-type lectin-like"/>
    <property type="match status" value="1"/>
</dbReference>
<keyword evidence="1" id="KW-0560">Oxidoreductase</keyword>
<accession>A0ABY0BPR5</accession>
<protein>
    <submittedName>
        <fullName evidence="6">Ergothioneine biosynthesis protein EgtB</fullName>
    </submittedName>
</protein>
<dbReference type="PANTHER" id="PTHR23150">
    <property type="entry name" value="SULFATASE MODIFYING FACTOR 1, 2"/>
    <property type="match status" value="1"/>
</dbReference>
<evidence type="ECO:0000313" key="7">
    <source>
        <dbReference type="Proteomes" id="UP000287865"/>
    </source>
</evidence>
<proteinExistence type="predicted"/>
<dbReference type="InterPro" id="IPR034660">
    <property type="entry name" value="DinB/YfiT-like"/>
</dbReference>
<dbReference type="PANTHER" id="PTHR23150:SF36">
    <property type="entry name" value="HERCYNINE OXYGENASE"/>
    <property type="match status" value="1"/>
</dbReference>
<dbReference type="Proteomes" id="UP000287865">
    <property type="component" value="Unassembled WGS sequence"/>
</dbReference>
<dbReference type="NCBIfam" id="TIGR03440">
    <property type="entry name" value="egtB_TIGR03440"/>
    <property type="match status" value="1"/>
</dbReference>
<dbReference type="InterPro" id="IPR051043">
    <property type="entry name" value="Sulfatase_Mod_Factor_Kinase"/>
</dbReference>
<dbReference type="InterPro" id="IPR017806">
    <property type="entry name" value="EgtB"/>
</dbReference>
<evidence type="ECO:0000256" key="1">
    <source>
        <dbReference type="ARBA" id="ARBA00023002"/>
    </source>
</evidence>
<feature type="domain" description="Sulfatase-modifying factor enzyme-like" evidence="4">
    <location>
        <begin position="180"/>
        <end position="326"/>
    </location>
</feature>
<evidence type="ECO:0000313" key="6">
    <source>
        <dbReference type="EMBL" id="RUO20529.1"/>
    </source>
</evidence>
<evidence type="ECO:0000256" key="2">
    <source>
        <dbReference type="ARBA" id="ARBA00023004"/>
    </source>
</evidence>
<feature type="domain" description="Sulfatase-modifying factor enzyme-like" evidence="4">
    <location>
        <begin position="346"/>
        <end position="423"/>
    </location>
</feature>
<comment type="pathway">
    <text evidence="3">Amino-acid biosynthesis; ergothioneine biosynthesis.</text>
</comment>
<dbReference type="EMBL" id="PIPK01000013">
    <property type="protein sequence ID" value="RUO20529.1"/>
    <property type="molecule type" value="Genomic_DNA"/>
</dbReference>
<feature type="domain" description="DinB-like" evidence="5">
    <location>
        <begin position="11"/>
        <end position="141"/>
    </location>
</feature>
<evidence type="ECO:0000259" key="5">
    <source>
        <dbReference type="Pfam" id="PF12867"/>
    </source>
</evidence>
<evidence type="ECO:0000256" key="3">
    <source>
        <dbReference type="ARBA" id="ARBA00037882"/>
    </source>
</evidence>
<sequence>MVNAMLTEFYRQVRQRSLTLIQGLSAEDTQLQSMPDASPLKWHLAHTSWFFETFVLLAHDPDYQAFDPTFNYLYNSYYNAAGKRHPRAHRGMVSRPSLERIRDYRAHIEDAMLRMLPSIDTKIEDIVQVGLHHEMQHQELMVTDFKHALWLNRYALTQIAAGPATPLDEAVSSLNNWRDYDGGLVLIGHDTSQGYGYDIESPEHQYYLQPFALARSPVTNADFLRFIDDGGYQNPDFWMSEGFELSQQQQWQSPLYWCMRQYLQSSDPNDIQLMTWGGYRRIDLNEPVTHISWYEADAFARWAGARLPTEFEWEHAARQQSVSGHFLEDKLYHPRAIATQAAKSDQLQQLFGDVWEWTQSSYAPYPGFQPAPGALSEYNGKFMINQMVLRGGSCASAQAHIRATYRNFFHPHQRWQFSGLRLAQDR</sequence>
<reference evidence="6 7" key="1">
    <citation type="journal article" date="2018" name="Front. Microbiol.">
        <title>Genome-Based Analysis Reveals the Taxonomy and Diversity of the Family Idiomarinaceae.</title>
        <authorList>
            <person name="Liu Y."/>
            <person name="Lai Q."/>
            <person name="Shao Z."/>
        </authorList>
    </citation>
    <scope>NUCLEOTIDE SEQUENCE [LARGE SCALE GENOMIC DNA]</scope>
    <source>
        <strain evidence="6 7">CF12-14</strain>
    </source>
</reference>
<dbReference type="InterPro" id="IPR024775">
    <property type="entry name" value="DinB-like"/>
</dbReference>
<keyword evidence="2" id="KW-0408">Iron</keyword>